<dbReference type="PANTHER" id="PTHR33406:SF12">
    <property type="entry name" value="BLR2997 PROTEIN"/>
    <property type="match status" value="1"/>
</dbReference>
<evidence type="ECO:0000313" key="10">
    <source>
        <dbReference type="Proteomes" id="UP000315724"/>
    </source>
</evidence>
<protein>
    <submittedName>
        <fullName evidence="9">Putative efflux pump membrane transporter TtgB</fullName>
    </submittedName>
</protein>
<dbReference type="GO" id="GO:0005886">
    <property type="term" value="C:plasma membrane"/>
    <property type="evidence" value="ECO:0007669"/>
    <property type="project" value="UniProtKB-SubCell"/>
</dbReference>
<feature type="domain" description="Membrane transport protein MMPL" evidence="8">
    <location>
        <begin position="549"/>
        <end position="750"/>
    </location>
</feature>
<feature type="transmembrane region" description="Helical" evidence="7">
    <location>
        <begin position="588"/>
        <end position="607"/>
    </location>
</feature>
<evidence type="ECO:0000256" key="3">
    <source>
        <dbReference type="ARBA" id="ARBA00022692"/>
    </source>
</evidence>
<proteinExistence type="predicted"/>
<keyword evidence="4 7" id="KW-1133">Transmembrane helix</keyword>
<dbReference type="EMBL" id="CP036267">
    <property type="protein sequence ID" value="QDT33858.1"/>
    <property type="molecule type" value="Genomic_DNA"/>
</dbReference>
<evidence type="ECO:0000256" key="2">
    <source>
        <dbReference type="ARBA" id="ARBA00022475"/>
    </source>
</evidence>
<feature type="region of interest" description="Disordered" evidence="6">
    <location>
        <begin position="751"/>
        <end position="774"/>
    </location>
</feature>
<dbReference type="Pfam" id="PF03176">
    <property type="entry name" value="MMPL"/>
    <property type="match status" value="2"/>
</dbReference>
<reference evidence="9 10" key="1">
    <citation type="submission" date="2019-02" db="EMBL/GenBank/DDBJ databases">
        <title>Deep-cultivation of Planctomycetes and their phenomic and genomic characterization uncovers novel biology.</title>
        <authorList>
            <person name="Wiegand S."/>
            <person name="Jogler M."/>
            <person name="Boedeker C."/>
            <person name="Pinto D."/>
            <person name="Vollmers J."/>
            <person name="Rivas-Marin E."/>
            <person name="Kohn T."/>
            <person name="Peeters S.H."/>
            <person name="Heuer A."/>
            <person name="Rast P."/>
            <person name="Oberbeckmann S."/>
            <person name="Bunk B."/>
            <person name="Jeske O."/>
            <person name="Meyerdierks A."/>
            <person name="Storesund J.E."/>
            <person name="Kallscheuer N."/>
            <person name="Luecker S."/>
            <person name="Lage O.M."/>
            <person name="Pohl T."/>
            <person name="Merkel B.J."/>
            <person name="Hornburger P."/>
            <person name="Mueller R.-W."/>
            <person name="Bruemmer F."/>
            <person name="Labrenz M."/>
            <person name="Spormann A.M."/>
            <person name="Op den Camp H."/>
            <person name="Overmann J."/>
            <person name="Amann R."/>
            <person name="Jetten M.S.M."/>
            <person name="Mascher T."/>
            <person name="Medema M.H."/>
            <person name="Devos D.P."/>
            <person name="Kaster A.-K."/>
            <person name="Ovreas L."/>
            <person name="Rohde M."/>
            <person name="Galperin M.Y."/>
            <person name="Jogler C."/>
        </authorList>
    </citation>
    <scope>NUCLEOTIDE SEQUENCE [LARGE SCALE GENOMIC DNA]</scope>
    <source>
        <strain evidence="9 10">Mal48</strain>
    </source>
</reference>
<feature type="transmembrane region" description="Helical" evidence="7">
    <location>
        <begin position="329"/>
        <end position="360"/>
    </location>
</feature>
<evidence type="ECO:0000256" key="1">
    <source>
        <dbReference type="ARBA" id="ARBA00004651"/>
    </source>
</evidence>
<gene>
    <name evidence="9" type="primary">ttgB_1</name>
    <name evidence="9" type="ORF">Mal48_31140</name>
</gene>
<dbReference type="Gene3D" id="1.20.1640.10">
    <property type="entry name" value="Multidrug efflux transporter AcrB transmembrane domain"/>
    <property type="match status" value="2"/>
</dbReference>
<keyword evidence="2" id="KW-1003">Cell membrane</keyword>
<keyword evidence="10" id="KW-1185">Reference proteome</keyword>
<feature type="transmembrane region" description="Helical" evidence="7">
    <location>
        <begin position="685"/>
        <end position="708"/>
    </location>
</feature>
<accession>A0A517QQI4</accession>
<evidence type="ECO:0000256" key="7">
    <source>
        <dbReference type="SAM" id="Phobius"/>
    </source>
</evidence>
<dbReference type="KEGG" id="tpol:Mal48_31140"/>
<feature type="transmembrane region" description="Helical" evidence="7">
    <location>
        <begin position="714"/>
        <end position="740"/>
    </location>
</feature>
<dbReference type="SUPFAM" id="SSF82866">
    <property type="entry name" value="Multidrug efflux transporter AcrB transmembrane domain"/>
    <property type="match status" value="2"/>
</dbReference>
<feature type="transmembrane region" description="Helical" evidence="7">
    <location>
        <begin position="21"/>
        <end position="37"/>
    </location>
</feature>
<keyword evidence="3 7" id="KW-0812">Transmembrane</keyword>
<feature type="transmembrane region" description="Helical" evidence="7">
    <location>
        <begin position="207"/>
        <end position="226"/>
    </location>
</feature>
<comment type="subcellular location">
    <subcellularLocation>
        <location evidence="1">Cell membrane</location>
        <topology evidence="1">Multi-pass membrane protein</topology>
    </subcellularLocation>
</comment>
<dbReference type="InterPro" id="IPR004869">
    <property type="entry name" value="MMPL_dom"/>
</dbReference>
<feature type="transmembrane region" description="Helical" evidence="7">
    <location>
        <begin position="614"/>
        <end position="638"/>
    </location>
</feature>
<evidence type="ECO:0000313" key="9">
    <source>
        <dbReference type="EMBL" id="QDT33858.1"/>
    </source>
</evidence>
<evidence type="ECO:0000256" key="4">
    <source>
        <dbReference type="ARBA" id="ARBA00022989"/>
    </source>
</evidence>
<evidence type="ECO:0000259" key="8">
    <source>
        <dbReference type="Pfam" id="PF03176"/>
    </source>
</evidence>
<feature type="compositionally biased region" description="Polar residues" evidence="6">
    <location>
        <begin position="751"/>
        <end position="763"/>
    </location>
</feature>
<keyword evidence="5 7" id="KW-0472">Membrane</keyword>
<dbReference type="Proteomes" id="UP000315724">
    <property type="component" value="Chromosome"/>
</dbReference>
<sequence>MNSLPNGNLNVKKRYRLRANVAIAVIVLLVPVVIHGARSSVDGMRITPEKWASPDNPQRQLFDRFRQEFEGNDVVYVSWEGCTLDDPRLTKLETNLLRGNELAEIGIIPFERVVTGAGTVQQMTERPLSLSKASAAKRLEGFLVGPDLRTSCAVVVLTYDGNEYRRESIEHLLDITKSTTGLTADSIVIVGPPHDGVAIDDESVRGVNLFGALSTLVAAIFCYYCLRSWRIAGVILGLACLGQGIVLAGIYYAGYTLDAVLIVAPPLIFVLTVSAGIHFVNYFRAQPETIDVELALQNAWIEGWKPCVLATLTTAVGLCSLSVSRVTPIAVFGAFSAAGLILTVTLLMCVLPDAILKWPISRRSPELRKKSKSLNFLSQSVPAYPGVITGTFAILIVCALLGMRHMRTSVDVTSLFGKETKILRDYHWLESNIGASVPVEVIVRFDQNSNTNISEQVNVVKQIHSLVEDVDGIHAAMSAVTFLPDRASSGSTGRVMRQALVNKRLHSARSSLDSLNYYFEDDQNQSWRVTGRAFATEGLSYGDIGQRITSRVEQLLNSKEFQDSGIQVQFSGMMPLIENIQVMILNDLFRSLLTAFAFIGICILLVLREFKVAALVTILNTFPVIVIFGVMGGASIPIDIGTMMTAGVAMGIAVDDTIHFLCFYRNRVAETRQPVNAIKESIQTCGAAMLQTTLICAMGMLVFASSAFVPTKQFGLIMAAILGAAVVCDLVCLPALLLLISRRQYAEERSQLQASEDSTSQSLPAPAVHETLSS</sequence>
<dbReference type="PANTHER" id="PTHR33406">
    <property type="entry name" value="MEMBRANE PROTEIN MJ1562-RELATED"/>
    <property type="match status" value="1"/>
</dbReference>
<feature type="transmembrane region" description="Helical" evidence="7">
    <location>
        <begin position="259"/>
        <end position="283"/>
    </location>
</feature>
<evidence type="ECO:0000256" key="6">
    <source>
        <dbReference type="SAM" id="MobiDB-lite"/>
    </source>
</evidence>
<evidence type="ECO:0000256" key="5">
    <source>
        <dbReference type="ARBA" id="ARBA00023136"/>
    </source>
</evidence>
<dbReference type="RefSeq" id="WP_197441716.1">
    <property type="nucleotide sequence ID" value="NZ_CP036267.1"/>
</dbReference>
<feature type="transmembrane region" description="Helical" evidence="7">
    <location>
        <begin position="381"/>
        <end position="403"/>
    </location>
</feature>
<name>A0A517QQI4_9PLAN</name>
<dbReference type="AlphaFoldDB" id="A0A517QQI4"/>
<dbReference type="InterPro" id="IPR050545">
    <property type="entry name" value="Mycobact_MmpL"/>
</dbReference>
<organism evidence="9 10">
    <name type="scientific">Thalassoglobus polymorphus</name>
    <dbReference type="NCBI Taxonomy" id="2527994"/>
    <lineage>
        <taxon>Bacteria</taxon>
        <taxon>Pseudomonadati</taxon>
        <taxon>Planctomycetota</taxon>
        <taxon>Planctomycetia</taxon>
        <taxon>Planctomycetales</taxon>
        <taxon>Planctomycetaceae</taxon>
        <taxon>Thalassoglobus</taxon>
    </lineage>
</organism>
<feature type="domain" description="Membrane transport protein MMPL" evidence="8">
    <location>
        <begin position="135"/>
        <end position="367"/>
    </location>
</feature>
<feature type="transmembrane region" description="Helical" evidence="7">
    <location>
        <begin position="233"/>
        <end position="253"/>
    </location>
</feature>